<proteinExistence type="inferred from homology"/>
<comment type="activity regulation">
    <text evidence="10">Na(+) is not transported, but it plays an essential structural role and its presence is essential for fluoride channel function.</text>
</comment>
<evidence type="ECO:0000256" key="5">
    <source>
        <dbReference type="ARBA" id="ARBA00023136"/>
    </source>
</evidence>
<keyword evidence="3 10" id="KW-0812">Transmembrane</keyword>
<evidence type="ECO:0000256" key="7">
    <source>
        <dbReference type="ARBA" id="ARBA00035120"/>
    </source>
</evidence>
<evidence type="ECO:0000256" key="10">
    <source>
        <dbReference type="HAMAP-Rule" id="MF_00454"/>
    </source>
</evidence>
<dbReference type="GO" id="GO:0046872">
    <property type="term" value="F:metal ion binding"/>
    <property type="evidence" value="ECO:0007669"/>
    <property type="project" value="UniProtKB-KW"/>
</dbReference>
<gene>
    <name evidence="10" type="primary">fluC</name>
    <name evidence="10" type="synonym">crcB</name>
    <name evidence="11" type="ORF">Lpp41_02894</name>
</gene>
<comment type="catalytic activity">
    <reaction evidence="8">
        <text>fluoride(in) = fluoride(out)</text>
        <dbReference type="Rhea" id="RHEA:76159"/>
        <dbReference type="ChEBI" id="CHEBI:17051"/>
    </reaction>
    <physiologicalReaction direction="left-to-right" evidence="8">
        <dbReference type="Rhea" id="RHEA:76160"/>
    </physiologicalReaction>
</comment>
<accession>A0A829HAZ0</accession>
<comment type="subcellular location">
    <subcellularLocation>
        <location evidence="1 10">Cell membrane</location>
        <topology evidence="1 10">Multi-pass membrane protein</topology>
    </subcellularLocation>
</comment>
<feature type="binding site" evidence="10">
    <location>
        <position position="84"/>
    </location>
    <ligand>
        <name>Na(+)</name>
        <dbReference type="ChEBI" id="CHEBI:29101"/>
        <note>structural</note>
    </ligand>
</feature>
<sequence>MMNNNGWYRLGQVSAVFCGGALGGIARYEIGNWIHSANGLLGTSVVNLAGCFLLTFTIYGLDLRFDLPEWQILGLGTGFVGAFTTFSTFTVQYVQGISSNPLGSLIFLLVNLIGGMLCVLLGYLAVTAFGRRQR</sequence>
<evidence type="ECO:0000256" key="3">
    <source>
        <dbReference type="ARBA" id="ARBA00022692"/>
    </source>
</evidence>
<evidence type="ECO:0000256" key="6">
    <source>
        <dbReference type="ARBA" id="ARBA00023303"/>
    </source>
</evidence>
<comment type="similarity">
    <text evidence="7 10">Belongs to the fluoride channel Fluc/FEX (TC 1.A.43) family.</text>
</comment>
<evidence type="ECO:0000256" key="1">
    <source>
        <dbReference type="ARBA" id="ARBA00004651"/>
    </source>
</evidence>
<feature type="transmembrane region" description="Helical" evidence="10">
    <location>
        <begin position="106"/>
        <end position="129"/>
    </location>
</feature>
<comment type="function">
    <text evidence="9 10">Fluoride-specific ion channel. Important for reducing fluoride concentration in the cell, thus reducing its toxicity.</text>
</comment>
<keyword evidence="10" id="KW-0813">Transport</keyword>
<name>A0A829HAZ0_LACPA</name>
<keyword evidence="6 10" id="KW-0407">Ion channel</keyword>
<evidence type="ECO:0000313" key="12">
    <source>
        <dbReference type="Proteomes" id="UP000014244"/>
    </source>
</evidence>
<keyword evidence="5 10" id="KW-0472">Membrane</keyword>
<dbReference type="GO" id="GO:0140114">
    <property type="term" value="P:cellular detoxification of fluoride"/>
    <property type="evidence" value="ECO:0007669"/>
    <property type="project" value="UniProtKB-UniRule"/>
</dbReference>
<feature type="binding site" evidence="10">
    <location>
        <position position="81"/>
    </location>
    <ligand>
        <name>Na(+)</name>
        <dbReference type="ChEBI" id="CHEBI:29101"/>
        <note>structural</note>
    </ligand>
</feature>
<keyword evidence="10" id="KW-0915">Sodium</keyword>
<evidence type="ECO:0000256" key="4">
    <source>
        <dbReference type="ARBA" id="ARBA00022989"/>
    </source>
</evidence>
<dbReference type="GO" id="GO:0062054">
    <property type="term" value="F:fluoride channel activity"/>
    <property type="evidence" value="ECO:0007669"/>
    <property type="project" value="UniProtKB-UniRule"/>
</dbReference>
<evidence type="ECO:0000256" key="2">
    <source>
        <dbReference type="ARBA" id="ARBA00022475"/>
    </source>
</evidence>
<keyword evidence="4 10" id="KW-1133">Transmembrane helix</keyword>
<dbReference type="AlphaFoldDB" id="A0A829HAZ0"/>
<comment type="caution">
    <text evidence="11">The sequence shown here is derived from an EMBL/GenBank/DDBJ whole genome shotgun (WGS) entry which is preliminary data.</text>
</comment>
<protein>
    <recommendedName>
        <fullName evidence="10">Fluoride-specific ion channel FluC</fullName>
    </recommendedName>
</protein>
<evidence type="ECO:0000256" key="9">
    <source>
        <dbReference type="ARBA" id="ARBA00049940"/>
    </source>
</evidence>
<dbReference type="HAMAP" id="MF_00454">
    <property type="entry name" value="FluC"/>
    <property type="match status" value="1"/>
</dbReference>
<feature type="transmembrane region" description="Helical" evidence="10">
    <location>
        <begin position="73"/>
        <end position="94"/>
    </location>
</feature>
<evidence type="ECO:0000256" key="8">
    <source>
        <dbReference type="ARBA" id="ARBA00035585"/>
    </source>
</evidence>
<feature type="transmembrane region" description="Helical" evidence="10">
    <location>
        <begin position="39"/>
        <end position="61"/>
    </location>
</feature>
<dbReference type="GO" id="GO:0005886">
    <property type="term" value="C:plasma membrane"/>
    <property type="evidence" value="ECO:0007669"/>
    <property type="project" value="UniProtKB-SubCell"/>
</dbReference>
<keyword evidence="10" id="KW-0406">Ion transport</keyword>
<dbReference type="InterPro" id="IPR003691">
    <property type="entry name" value="FluC"/>
</dbReference>
<keyword evidence="2 10" id="KW-1003">Cell membrane</keyword>
<dbReference type="EMBL" id="ANKE01000145">
    <property type="protein sequence ID" value="EPC75331.1"/>
    <property type="molecule type" value="Genomic_DNA"/>
</dbReference>
<dbReference type="Pfam" id="PF02537">
    <property type="entry name" value="CRCB"/>
    <property type="match status" value="1"/>
</dbReference>
<reference evidence="11 12" key="1">
    <citation type="journal article" date="2013" name="PLoS ONE">
        <title>Lactobacillus paracasei comparative genomics: towards species pan-genome definition and exploitation of diversity.</title>
        <authorList>
            <person name="Smokvina T."/>
            <person name="Wels M."/>
            <person name="Polka J."/>
            <person name="Chervaux C."/>
            <person name="Brisse S."/>
            <person name="Boekhorst J."/>
            <person name="van Hylckama Vlieg J.E."/>
            <person name="Siezen R.J."/>
        </authorList>
    </citation>
    <scope>NUCLEOTIDE SEQUENCE [LARGE SCALE GENOMIC DNA]</scope>
    <source>
        <strain evidence="11 12">Lpp41</strain>
    </source>
</reference>
<dbReference type="Proteomes" id="UP000014244">
    <property type="component" value="Unassembled WGS sequence"/>
</dbReference>
<organism evidence="11 12">
    <name type="scientific">Lacticaseibacillus paracasei subsp. paracasei Lpp41</name>
    <dbReference type="NCBI Taxonomy" id="1256208"/>
    <lineage>
        <taxon>Bacteria</taxon>
        <taxon>Bacillati</taxon>
        <taxon>Bacillota</taxon>
        <taxon>Bacilli</taxon>
        <taxon>Lactobacillales</taxon>
        <taxon>Lactobacillaceae</taxon>
        <taxon>Lacticaseibacillus</taxon>
    </lineage>
</organism>
<evidence type="ECO:0000313" key="11">
    <source>
        <dbReference type="EMBL" id="EPC75331.1"/>
    </source>
</evidence>
<keyword evidence="10" id="KW-0479">Metal-binding</keyword>